<evidence type="ECO:0000313" key="3">
    <source>
        <dbReference type="Proteomes" id="UP000004995"/>
    </source>
</evidence>
<protein>
    <submittedName>
        <fullName evidence="2">Uncharacterized protein</fullName>
    </submittedName>
</protein>
<evidence type="ECO:0000313" key="2">
    <source>
        <dbReference type="EnsemblPlants" id="KQL11742"/>
    </source>
</evidence>
<dbReference type="EMBL" id="AGNK02002647">
    <property type="status" value="NOT_ANNOTATED_CDS"/>
    <property type="molecule type" value="Genomic_DNA"/>
</dbReference>
<dbReference type="InParanoid" id="K3Y3W1"/>
<proteinExistence type="predicted"/>
<sequence>MRGGTGRSFAQVAICVSGKNENATSNQKPRQEKRVPRASSAPPDLTSPSWSWTPTPSGNAQGNEGPFSPSGAVVGGVASTPWHSRLAVPP</sequence>
<dbReference type="EnsemblPlants" id="KQL11742">
    <property type="protein sequence ID" value="KQL11742"/>
    <property type="gene ID" value="SETIT_008899mg"/>
</dbReference>
<reference evidence="3" key="1">
    <citation type="journal article" date="2012" name="Nat. Biotechnol.">
        <title>Reference genome sequence of the model plant Setaria.</title>
        <authorList>
            <person name="Bennetzen J.L."/>
            <person name="Schmutz J."/>
            <person name="Wang H."/>
            <person name="Percifield R."/>
            <person name="Hawkins J."/>
            <person name="Pontaroli A.C."/>
            <person name="Estep M."/>
            <person name="Feng L."/>
            <person name="Vaughn J.N."/>
            <person name="Grimwood J."/>
            <person name="Jenkins J."/>
            <person name="Barry K."/>
            <person name="Lindquist E."/>
            <person name="Hellsten U."/>
            <person name="Deshpande S."/>
            <person name="Wang X."/>
            <person name="Wu X."/>
            <person name="Mitros T."/>
            <person name="Triplett J."/>
            <person name="Yang X."/>
            <person name="Ye C.Y."/>
            <person name="Mauro-Herrera M."/>
            <person name="Wang L."/>
            <person name="Li P."/>
            <person name="Sharma M."/>
            <person name="Sharma R."/>
            <person name="Ronald P.C."/>
            <person name="Panaud O."/>
            <person name="Kellogg E.A."/>
            <person name="Brutnell T.P."/>
            <person name="Doust A.N."/>
            <person name="Tuskan G.A."/>
            <person name="Rokhsar D."/>
            <person name="Devos K.M."/>
        </authorList>
    </citation>
    <scope>NUCLEOTIDE SEQUENCE [LARGE SCALE GENOMIC DNA]</scope>
    <source>
        <strain evidence="3">cv. Yugu1</strain>
    </source>
</reference>
<dbReference type="Proteomes" id="UP000004995">
    <property type="component" value="Unassembled WGS sequence"/>
</dbReference>
<dbReference type="Gramene" id="KQL11742">
    <property type="protein sequence ID" value="KQL11742"/>
    <property type="gene ID" value="SETIT_008899mg"/>
</dbReference>
<feature type="compositionally biased region" description="Polar residues" evidence="1">
    <location>
        <begin position="19"/>
        <end position="28"/>
    </location>
</feature>
<evidence type="ECO:0000256" key="1">
    <source>
        <dbReference type="SAM" id="MobiDB-lite"/>
    </source>
</evidence>
<reference evidence="2" key="2">
    <citation type="submission" date="2018-08" db="UniProtKB">
        <authorList>
            <consortium name="EnsemblPlants"/>
        </authorList>
    </citation>
    <scope>IDENTIFICATION</scope>
    <source>
        <strain evidence="2">Yugu1</strain>
    </source>
</reference>
<name>K3Y3W1_SETIT</name>
<feature type="region of interest" description="Disordered" evidence="1">
    <location>
        <begin position="17"/>
        <end position="90"/>
    </location>
</feature>
<organism evidence="2 3">
    <name type="scientific">Setaria italica</name>
    <name type="common">Foxtail millet</name>
    <name type="synonym">Panicum italicum</name>
    <dbReference type="NCBI Taxonomy" id="4555"/>
    <lineage>
        <taxon>Eukaryota</taxon>
        <taxon>Viridiplantae</taxon>
        <taxon>Streptophyta</taxon>
        <taxon>Embryophyta</taxon>
        <taxon>Tracheophyta</taxon>
        <taxon>Spermatophyta</taxon>
        <taxon>Magnoliopsida</taxon>
        <taxon>Liliopsida</taxon>
        <taxon>Poales</taxon>
        <taxon>Poaceae</taxon>
        <taxon>PACMAD clade</taxon>
        <taxon>Panicoideae</taxon>
        <taxon>Panicodae</taxon>
        <taxon>Paniceae</taxon>
        <taxon>Cenchrinae</taxon>
        <taxon>Setaria</taxon>
    </lineage>
</organism>
<dbReference type="HOGENOM" id="CLU_2445017_0_0_1"/>
<keyword evidence="3" id="KW-1185">Reference proteome</keyword>
<accession>K3Y3W1</accession>
<dbReference type="AlphaFoldDB" id="K3Y3W1"/>
<feature type="compositionally biased region" description="Low complexity" evidence="1">
    <location>
        <begin position="46"/>
        <end position="57"/>
    </location>
</feature>